<sequence>MVQTRKRAAAAKDTKDDDKKDQTKEDKKIQKKDKSKDKAKDKTSDLPKKRARDPSPPAQKKSPSPSPPKQISPQPQQIPMPPVPTPAPEEQKIVKAIKKGRAVVDNECSKSSDCHVYEEPAKVWCCTLNQADLKDNANKYYIIQLLEEDKNPGKFYVWNRWGRVGYSGQNALRGPFLDLNKAKHEYNKKFMDKTKGGYIEVQISYEEETPEPQTSKKAVREETKQEESKLDSRVRDLVNLIFDLKTINSTLAEIGYDAKKMPLGKLSIATIKQGMEVLKEIENALEGAIKSDKLTGLSSKFYSLIPHDFGFKHMSNFIINSKEKLKEKIAMLENLTDMKIATNILEAAKNDVNPADDHYMKLKCGLETLEKNDPVYGILENYVKNTHAATHNSYGLTILDIFRVDKDGEDERFTKNLHNHMLLWHGSRLTNWVGILSQGLRIAPPEAPVSGYMFGKGVYFADMVSKSANYCFTNRNNNIGLLLLCDVALGNCNEKLYADYNANLLPDGKHSTKGCGRNAPPESSYIDLEGTKLPYGEGETVNVNGSLLYNEYIVYDIKQIKMKFLFKIRFDYKF</sequence>
<feature type="compositionally biased region" description="Basic and acidic residues" evidence="16">
    <location>
        <begin position="10"/>
        <end position="48"/>
    </location>
</feature>
<dbReference type="OrthoDB" id="2017365at2759"/>
<keyword evidence="3 15" id="KW-0808">Transferase</keyword>
<name>A0A1R2BGE4_9CILI</name>
<dbReference type="Gene3D" id="2.20.140.10">
    <property type="entry name" value="WGR domain"/>
    <property type="match status" value="1"/>
</dbReference>
<evidence type="ECO:0000259" key="19">
    <source>
        <dbReference type="PROSITE" id="PS51977"/>
    </source>
</evidence>
<keyword evidence="10 15" id="KW-0520">NAD</keyword>
<dbReference type="SUPFAM" id="SSF47587">
    <property type="entry name" value="Domain of poly(ADP-ribose) polymerase"/>
    <property type="match status" value="1"/>
</dbReference>
<dbReference type="PANTHER" id="PTHR10459:SF60">
    <property type="entry name" value="POLY [ADP-RIBOSE] POLYMERASE 2"/>
    <property type="match status" value="1"/>
</dbReference>
<keyword evidence="6" id="KW-0677">Repeat</keyword>
<dbReference type="InterPro" id="IPR012317">
    <property type="entry name" value="Poly(ADP-ribose)pol_cat_dom"/>
</dbReference>
<evidence type="ECO:0000256" key="8">
    <source>
        <dbReference type="ARBA" id="ARBA00022771"/>
    </source>
</evidence>
<dbReference type="SUPFAM" id="SSF142921">
    <property type="entry name" value="WGR domain-like"/>
    <property type="match status" value="1"/>
</dbReference>
<dbReference type="Gene3D" id="1.20.142.10">
    <property type="entry name" value="Poly(ADP-ribose) polymerase, regulatory domain"/>
    <property type="match status" value="1"/>
</dbReference>
<evidence type="ECO:0000256" key="9">
    <source>
        <dbReference type="ARBA" id="ARBA00022833"/>
    </source>
</evidence>
<evidence type="ECO:0000256" key="5">
    <source>
        <dbReference type="ARBA" id="ARBA00022723"/>
    </source>
</evidence>
<evidence type="ECO:0000256" key="12">
    <source>
        <dbReference type="ARBA" id="ARBA00023242"/>
    </source>
</evidence>
<keyword evidence="4" id="KW-0548">Nucleotidyltransferase</keyword>
<evidence type="ECO:0000256" key="3">
    <source>
        <dbReference type="ARBA" id="ARBA00022679"/>
    </source>
</evidence>
<evidence type="ECO:0000259" key="18">
    <source>
        <dbReference type="PROSITE" id="PS51060"/>
    </source>
</evidence>
<keyword evidence="7" id="KW-0013">ADP-ribosylation</keyword>
<comment type="caution">
    <text evidence="20">The sequence shown here is derived from an EMBL/GenBank/DDBJ whole genome shotgun (WGS) entry which is preliminary data.</text>
</comment>
<dbReference type="InterPro" id="IPR036616">
    <property type="entry name" value="Poly(ADP-ribose)pol_reg_dom_sf"/>
</dbReference>
<dbReference type="PROSITE" id="PS51977">
    <property type="entry name" value="WGR"/>
    <property type="match status" value="1"/>
</dbReference>
<protein>
    <recommendedName>
        <fullName evidence="15">Poly [ADP-ribose] polymerase</fullName>
        <shortName evidence="15">PARP</shortName>
        <ecNumber evidence="15">2.4.2.-</ecNumber>
    </recommendedName>
</protein>
<feature type="domain" description="PARP alpha-helical" evidence="18">
    <location>
        <begin position="227"/>
        <end position="346"/>
    </location>
</feature>
<comment type="catalytic activity">
    <reaction evidence="14">
        <text>NAD(+) + (ADP-D-ribosyl)n-acceptor = nicotinamide + (ADP-D-ribosyl)n+1-acceptor + H(+).</text>
        <dbReference type="EC" id="2.4.2.30"/>
    </reaction>
</comment>
<dbReference type="GO" id="GO:0003950">
    <property type="term" value="F:NAD+ poly-ADP-ribosyltransferase activity"/>
    <property type="evidence" value="ECO:0007669"/>
    <property type="project" value="UniProtKB-UniRule"/>
</dbReference>
<dbReference type="FunFam" id="2.20.140.10:FF:000001">
    <property type="entry name" value="Poly [ADP-ribose] polymerase"/>
    <property type="match status" value="1"/>
</dbReference>
<keyword evidence="21" id="KW-1185">Reference proteome</keyword>
<evidence type="ECO:0000256" key="7">
    <source>
        <dbReference type="ARBA" id="ARBA00022765"/>
    </source>
</evidence>
<dbReference type="PROSITE" id="PS51059">
    <property type="entry name" value="PARP_CATALYTIC"/>
    <property type="match status" value="1"/>
</dbReference>
<evidence type="ECO:0000256" key="14">
    <source>
        <dbReference type="ARBA" id="ARBA00033987"/>
    </source>
</evidence>
<evidence type="ECO:0000256" key="6">
    <source>
        <dbReference type="ARBA" id="ARBA00022737"/>
    </source>
</evidence>
<dbReference type="InterPro" id="IPR004102">
    <property type="entry name" value="Poly(ADP-ribose)pol_reg_dom"/>
</dbReference>
<proteinExistence type="inferred from homology"/>
<evidence type="ECO:0000256" key="15">
    <source>
        <dbReference type="RuleBase" id="RU362114"/>
    </source>
</evidence>
<feature type="domain" description="PARP catalytic" evidence="17">
    <location>
        <begin position="353"/>
        <end position="574"/>
    </location>
</feature>
<dbReference type="GO" id="GO:0008270">
    <property type="term" value="F:zinc ion binding"/>
    <property type="evidence" value="ECO:0007669"/>
    <property type="project" value="UniProtKB-KW"/>
</dbReference>
<dbReference type="InterPro" id="IPR050800">
    <property type="entry name" value="ARTD/PARP"/>
</dbReference>
<evidence type="ECO:0000259" key="17">
    <source>
        <dbReference type="PROSITE" id="PS51059"/>
    </source>
</evidence>
<organism evidence="20 21">
    <name type="scientific">Stentor coeruleus</name>
    <dbReference type="NCBI Taxonomy" id="5963"/>
    <lineage>
        <taxon>Eukaryota</taxon>
        <taxon>Sar</taxon>
        <taxon>Alveolata</taxon>
        <taxon>Ciliophora</taxon>
        <taxon>Postciliodesmatophora</taxon>
        <taxon>Heterotrichea</taxon>
        <taxon>Heterotrichida</taxon>
        <taxon>Stentoridae</taxon>
        <taxon>Stentor</taxon>
    </lineage>
</organism>
<evidence type="ECO:0000256" key="16">
    <source>
        <dbReference type="SAM" id="MobiDB-lite"/>
    </source>
</evidence>
<dbReference type="GO" id="GO:1990404">
    <property type="term" value="F:NAD+-protein mono-ADP-ribosyltransferase activity"/>
    <property type="evidence" value="ECO:0007669"/>
    <property type="project" value="TreeGrafter"/>
</dbReference>
<comment type="subcellular location">
    <subcellularLocation>
        <location evidence="1">Nucleus</location>
    </subcellularLocation>
</comment>
<dbReference type="Pfam" id="PF00644">
    <property type="entry name" value="PARP"/>
    <property type="match status" value="1"/>
</dbReference>
<keyword evidence="12" id="KW-0539">Nucleus</keyword>
<dbReference type="GO" id="GO:0070212">
    <property type="term" value="P:protein poly-ADP-ribosylation"/>
    <property type="evidence" value="ECO:0007669"/>
    <property type="project" value="TreeGrafter"/>
</dbReference>
<dbReference type="EC" id="2.4.2.-" evidence="15"/>
<dbReference type="GO" id="GO:0016779">
    <property type="term" value="F:nucleotidyltransferase activity"/>
    <property type="evidence" value="ECO:0007669"/>
    <property type="project" value="UniProtKB-KW"/>
</dbReference>
<reference evidence="20 21" key="1">
    <citation type="submission" date="2016-11" db="EMBL/GenBank/DDBJ databases">
        <title>The macronuclear genome of Stentor coeruleus: a giant cell with tiny introns.</title>
        <authorList>
            <person name="Slabodnick M."/>
            <person name="Ruby J.G."/>
            <person name="Reiff S.B."/>
            <person name="Swart E.C."/>
            <person name="Gosai S."/>
            <person name="Prabakaran S."/>
            <person name="Witkowska E."/>
            <person name="Larue G.E."/>
            <person name="Fisher S."/>
            <person name="Freeman R.M."/>
            <person name="Gunawardena J."/>
            <person name="Chu W."/>
            <person name="Stover N.A."/>
            <person name="Gregory B.D."/>
            <person name="Nowacki M."/>
            <person name="Derisi J."/>
            <person name="Roy S.W."/>
            <person name="Marshall W.F."/>
            <person name="Sood P."/>
        </authorList>
    </citation>
    <scope>NUCLEOTIDE SEQUENCE [LARGE SCALE GENOMIC DNA]</scope>
    <source>
        <strain evidence="20">WM001</strain>
    </source>
</reference>
<evidence type="ECO:0000313" key="21">
    <source>
        <dbReference type="Proteomes" id="UP000187209"/>
    </source>
</evidence>
<evidence type="ECO:0000256" key="11">
    <source>
        <dbReference type="ARBA" id="ARBA00023125"/>
    </source>
</evidence>
<dbReference type="PROSITE" id="PS51060">
    <property type="entry name" value="PARP_ALPHA_HD"/>
    <property type="match status" value="1"/>
</dbReference>
<feature type="region of interest" description="Disordered" evidence="16">
    <location>
        <begin position="206"/>
        <end position="226"/>
    </location>
</feature>
<keyword evidence="8" id="KW-0863">Zinc-finger</keyword>
<keyword evidence="11" id="KW-0238">DNA-binding</keyword>
<dbReference type="GO" id="GO:0006302">
    <property type="term" value="P:double-strand break repair"/>
    <property type="evidence" value="ECO:0007669"/>
    <property type="project" value="TreeGrafter"/>
</dbReference>
<dbReference type="FunFam" id="3.90.228.10:FF:000002">
    <property type="entry name" value="Poly [ADP-ribose] polymerase"/>
    <property type="match status" value="1"/>
</dbReference>
<dbReference type="Gene3D" id="3.90.228.10">
    <property type="match status" value="1"/>
</dbReference>
<dbReference type="CDD" id="cd01437">
    <property type="entry name" value="parp_like"/>
    <property type="match status" value="1"/>
</dbReference>
<comment type="similarity">
    <text evidence="13">Belongs to the ARTD/PARP family.</text>
</comment>
<dbReference type="Proteomes" id="UP000187209">
    <property type="component" value="Unassembled WGS sequence"/>
</dbReference>
<evidence type="ECO:0000256" key="10">
    <source>
        <dbReference type="ARBA" id="ARBA00023027"/>
    </source>
</evidence>
<keyword evidence="2 15" id="KW-0328">Glycosyltransferase</keyword>
<dbReference type="InterPro" id="IPR008893">
    <property type="entry name" value="WGR_domain"/>
</dbReference>
<evidence type="ECO:0000256" key="1">
    <source>
        <dbReference type="ARBA" id="ARBA00004123"/>
    </source>
</evidence>
<dbReference type="SMART" id="SM00773">
    <property type="entry name" value="WGR"/>
    <property type="match status" value="1"/>
</dbReference>
<dbReference type="Pfam" id="PF02877">
    <property type="entry name" value="PARP_reg"/>
    <property type="match status" value="1"/>
</dbReference>
<accession>A0A1R2BGE4</accession>
<feature type="domain" description="WGR" evidence="19">
    <location>
        <begin position="113"/>
        <end position="217"/>
    </location>
</feature>
<dbReference type="InterPro" id="IPR036930">
    <property type="entry name" value="WGR_dom_sf"/>
</dbReference>
<dbReference type="AlphaFoldDB" id="A0A1R2BGE4"/>
<evidence type="ECO:0000256" key="13">
    <source>
        <dbReference type="ARBA" id="ARBA00024347"/>
    </source>
</evidence>
<dbReference type="PANTHER" id="PTHR10459">
    <property type="entry name" value="DNA LIGASE"/>
    <property type="match status" value="1"/>
</dbReference>
<evidence type="ECO:0000256" key="2">
    <source>
        <dbReference type="ARBA" id="ARBA00022676"/>
    </source>
</evidence>
<feature type="region of interest" description="Disordered" evidence="16">
    <location>
        <begin position="1"/>
        <end position="87"/>
    </location>
</feature>
<feature type="compositionally biased region" description="Pro residues" evidence="16">
    <location>
        <begin position="64"/>
        <end position="87"/>
    </location>
</feature>
<dbReference type="Pfam" id="PF05406">
    <property type="entry name" value="WGR"/>
    <property type="match status" value="1"/>
</dbReference>
<keyword evidence="9" id="KW-0862">Zinc</keyword>
<keyword evidence="5" id="KW-0479">Metal-binding</keyword>
<evidence type="ECO:0000313" key="20">
    <source>
        <dbReference type="EMBL" id="OMJ75809.1"/>
    </source>
</evidence>
<evidence type="ECO:0000256" key="4">
    <source>
        <dbReference type="ARBA" id="ARBA00022695"/>
    </source>
</evidence>
<dbReference type="GO" id="GO:0005730">
    <property type="term" value="C:nucleolus"/>
    <property type="evidence" value="ECO:0007669"/>
    <property type="project" value="TreeGrafter"/>
</dbReference>
<dbReference type="EMBL" id="MPUH01000668">
    <property type="protein sequence ID" value="OMJ75809.1"/>
    <property type="molecule type" value="Genomic_DNA"/>
</dbReference>
<dbReference type="SUPFAM" id="SSF56399">
    <property type="entry name" value="ADP-ribosylation"/>
    <property type="match status" value="1"/>
</dbReference>
<dbReference type="FunFam" id="1.20.142.10:FF:000002">
    <property type="entry name" value="Poly [ADP-ribose] polymerase"/>
    <property type="match status" value="1"/>
</dbReference>
<gene>
    <name evidence="20" type="ORF">SteCoe_24990</name>
</gene>
<dbReference type="GO" id="GO:0003677">
    <property type="term" value="F:DNA binding"/>
    <property type="evidence" value="ECO:0007669"/>
    <property type="project" value="UniProtKB-KW"/>
</dbReference>